<feature type="region of interest" description="Disordered" evidence="1">
    <location>
        <begin position="225"/>
        <end position="253"/>
    </location>
</feature>
<feature type="compositionally biased region" description="Low complexity" evidence="1">
    <location>
        <begin position="225"/>
        <end position="244"/>
    </location>
</feature>
<evidence type="ECO:0000313" key="3">
    <source>
        <dbReference type="Proteomes" id="UP000186601"/>
    </source>
</evidence>
<dbReference type="Proteomes" id="UP000186601">
    <property type="component" value="Unassembled WGS sequence"/>
</dbReference>
<name>A0A2R6NPT2_9APHY</name>
<comment type="caution">
    <text evidence="2">The sequence shown here is derived from an EMBL/GenBank/DDBJ whole genome shotgun (WGS) entry which is preliminary data.</text>
</comment>
<reference evidence="2 3" key="1">
    <citation type="submission" date="2018-02" db="EMBL/GenBank/DDBJ databases">
        <title>Genome sequence of the basidiomycete white-rot fungus Phlebia centrifuga.</title>
        <authorList>
            <person name="Granchi Z."/>
            <person name="Peng M."/>
            <person name="de Vries R.P."/>
            <person name="Hilden K."/>
            <person name="Makela M.R."/>
            <person name="Grigoriev I."/>
            <person name="Riley R."/>
        </authorList>
    </citation>
    <scope>NUCLEOTIDE SEQUENCE [LARGE SCALE GENOMIC DNA]</scope>
    <source>
        <strain evidence="2 3">FBCC195</strain>
    </source>
</reference>
<dbReference type="EMBL" id="MLYV02000976">
    <property type="protein sequence ID" value="PSR74530.1"/>
    <property type="molecule type" value="Genomic_DNA"/>
</dbReference>
<dbReference type="AlphaFoldDB" id="A0A2R6NPT2"/>
<accession>A0A2R6NPT2</accession>
<protein>
    <submittedName>
        <fullName evidence="2">Uncharacterized protein</fullName>
    </submittedName>
</protein>
<keyword evidence="3" id="KW-1185">Reference proteome</keyword>
<organism evidence="2 3">
    <name type="scientific">Hermanssonia centrifuga</name>
    <dbReference type="NCBI Taxonomy" id="98765"/>
    <lineage>
        <taxon>Eukaryota</taxon>
        <taxon>Fungi</taxon>
        <taxon>Dikarya</taxon>
        <taxon>Basidiomycota</taxon>
        <taxon>Agaricomycotina</taxon>
        <taxon>Agaricomycetes</taxon>
        <taxon>Polyporales</taxon>
        <taxon>Meruliaceae</taxon>
        <taxon>Hermanssonia</taxon>
    </lineage>
</organism>
<evidence type="ECO:0000313" key="2">
    <source>
        <dbReference type="EMBL" id="PSR74530.1"/>
    </source>
</evidence>
<sequence>MAKVFLTFPGVFLLLTFGINYVLAAAHAGGLHTRFLHALSKRFEWEPDLTSCPNECAVFAQAVQTCRSSECYCTDSVASAYRECMVCSIDLTQNPSLLSDAQENLQEYEVNCQSDGFSVASLTVAVTAATAQPTPNPSDFPPEFPSIAHLGTSTVFASPVATASIAQQASCVYATSWATSDNSFFFGASASCGYGPASSPSSSGVSLQLSAASLSAPTGTTLVVPPSLASGSGSSTVSPSVTDVADTDPQETNINPQTTNGAMTITGASLPRVFFTCLLVVVVGTSQL</sequence>
<gene>
    <name evidence="2" type="ORF">PHLCEN_2v9707</name>
</gene>
<proteinExistence type="predicted"/>
<evidence type="ECO:0000256" key="1">
    <source>
        <dbReference type="SAM" id="MobiDB-lite"/>
    </source>
</evidence>
<dbReference type="OrthoDB" id="2564568at2759"/>